<dbReference type="PROSITE" id="PS00211">
    <property type="entry name" value="ABC_TRANSPORTER_1"/>
    <property type="match status" value="1"/>
</dbReference>
<dbReference type="InterPro" id="IPR011527">
    <property type="entry name" value="ABC1_TM_dom"/>
</dbReference>
<keyword evidence="2" id="KW-0813">Transport</keyword>
<feature type="transmembrane region" description="Helical" evidence="10">
    <location>
        <begin position="183"/>
        <end position="216"/>
    </location>
</feature>
<protein>
    <submittedName>
        <fullName evidence="13">ABC-type multidrug transport system, ATPase and permease component</fullName>
    </submittedName>
</protein>
<evidence type="ECO:0000256" key="2">
    <source>
        <dbReference type="ARBA" id="ARBA00022448"/>
    </source>
</evidence>
<keyword evidence="3" id="KW-1003">Cell membrane</keyword>
<dbReference type="Pfam" id="PF00005">
    <property type="entry name" value="ABC_tran"/>
    <property type="match status" value="1"/>
</dbReference>
<evidence type="ECO:0000259" key="11">
    <source>
        <dbReference type="PROSITE" id="PS50893"/>
    </source>
</evidence>
<dbReference type="FunFam" id="1.20.1560.10:FF:000011">
    <property type="entry name" value="Multidrug ABC transporter ATP-binding protein"/>
    <property type="match status" value="1"/>
</dbReference>
<dbReference type="GO" id="GO:0015421">
    <property type="term" value="F:ABC-type oligopeptide transporter activity"/>
    <property type="evidence" value="ECO:0007669"/>
    <property type="project" value="TreeGrafter"/>
</dbReference>
<dbReference type="SMART" id="SM00382">
    <property type="entry name" value="AAA"/>
    <property type="match status" value="1"/>
</dbReference>
<dbReference type="GO" id="GO:0016887">
    <property type="term" value="F:ATP hydrolysis activity"/>
    <property type="evidence" value="ECO:0007669"/>
    <property type="project" value="InterPro"/>
</dbReference>
<evidence type="ECO:0000256" key="6">
    <source>
        <dbReference type="ARBA" id="ARBA00022840"/>
    </source>
</evidence>
<dbReference type="GO" id="GO:0005524">
    <property type="term" value="F:ATP binding"/>
    <property type="evidence" value="ECO:0007669"/>
    <property type="project" value="UniProtKB-KW"/>
</dbReference>
<evidence type="ECO:0000256" key="4">
    <source>
        <dbReference type="ARBA" id="ARBA00022692"/>
    </source>
</evidence>
<dbReference type="SUPFAM" id="SSF52540">
    <property type="entry name" value="P-loop containing nucleoside triphosphate hydrolases"/>
    <property type="match status" value="1"/>
</dbReference>
<dbReference type="Gene3D" id="3.40.50.300">
    <property type="entry name" value="P-loop containing nucleotide triphosphate hydrolases"/>
    <property type="match status" value="1"/>
</dbReference>
<dbReference type="InterPro" id="IPR027417">
    <property type="entry name" value="P-loop_NTPase"/>
</dbReference>
<dbReference type="CDD" id="cd18547">
    <property type="entry name" value="ABC_6TM_Tm288_like"/>
    <property type="match status" value="1"/>
</dbReference>
<dbReference type="SUPFAM" id="SSF90123">
    <property type="entry name" value="ABC transporter transmembrane region"/>
    <property type="match status" value="1"/>
</dbReference>
<dbReference type="AlphaFoldDB" id="A0A011A186"/>
<dbReference type="PANTHER" id="PTHR43394">
    <property type="entry name" value="ATP-DEPENDENT PERMEASE MDL1, MITOCHONDRIAL"/>
    <property type="match status" value="1"/>
</dbReference>
<organism evidence="13 14">
    <name type="scientific">Saccharibacillus sacchari DSM 19268</name>
    <dbReference type="NCBI Taxonomy" id="915437"/>
    <lineage>
        <taxon>Bacteria</taxon>
        <taxon>Bacillati</taxon>
        <taxon>Bacillota</taxon>
        <taxon>Bacilli</taxon>
        <taxon>Bacillales</taxon>
        <taxon>Paenibacillaceae</taxon>
        <taxon>Saccharibacillus</taxon>
    </lineage>
</organism>
<evidence type="ECO:0000256" key="8">
    <source>
        <dbReference type="ARBA" id="ARBA00023136"/>
    </source>
</evidence>
<evidence type="ECO:0000256" key="3">
    <source>
        <dbReference type="ARBA" id="ARBA00022475"/>
    </source>
</evidence>
<dbReference type="PROSITE" id="PS50893">
    <property type="entry name" value="ABC_TRANSPORTER_2"/>
    <property type="match status" value="1"/>
</dbReference>
<evidence type="ECO:0000259" key="12">
    <source>
        <dbReference type="PROSITE" id="PS50929"/>
    </source>
</evidence>
<comment type="caution">
    <text evidence="13">The sequence shown here is derived from an EMBL/GenBank/DDBJ whole genome shotgun (WGS) entry which is preliminary data.</text>
</comment>
<dbReference type="CDD" id="cd03254">
    <property type="entry name" value="ABCC_Glucan_exporter_like"/>
    <property type="match status" value="1"/>
</dbReference>
<dbReference type="Gene3D" id="1.20.1560.10">
    <property type="entry name" value="ABC transporter type 1, transmembrane domain"/>
    <property type="match status" value="1"/>
</dbReference>
<evidence type="ECO:0000256" key="1">
    <source>
        <dbReference type="ARBA" id="ARBA00004651"/>
    </source>
</evidence>
<keyword evidence="4 10" id="KW-0812">Transmembrane</keyword>
<sequence length="620" mass="68082">MPKEEQGEHRESSRDPNKLPGGLAMPGPGGPGRGVPGPKERARNTGATIRRLWAYLNQQRAGLILVYVLTAVAALVTMISPYLLGVAIDRLIAPGRSEGLLGLCILLLGLYSGGAVSSWLQAYVMTGVAQRMLQSLRGDLFRKYQQLPVSFFDTRTHGELMSRNTNDIENVSNGLNQTVTQMLTSLIVVVGSLILMLSLNVWLTLLSLITIPLVMLATRTIGGVTRQNFKAQQEHLGALNGLIEESVGGQRTVQIFRREQAMQKEFGAINGKLNKAAIKAQIVSGLVGPVMNMLNNVNFALIAAVGGWMVWKDWTTVGIIVSFLNYSRQFGRPISDLANQYNLIQSGVAGAERVFEILDLDTEYEIKGLSLDGRSMRGEVAFERVSFAYKPEQPILQDVTFRAKPGQKIALVGPTGAGKTTIVNLLTRFYEISSGRITIDGQDIRELDKNDLRRNVGMVLQDAYVFAGSIRDNIRYGRLEASNAEIERAAELANADAFIRALPKGYDTPLTMGGSNLSHGQRQLLTIARAVLADPAILILDEATSSIDTRTEMHIQEAMRSLMQGRTSFVIAHRLSTIRDADRILFMNGGRAEEQGTHEELIAAKGLYYELYTSQFKRSG</sequence>
<dbReference type="InterPro" id="IPR003439">
    <property type="entry name" value="ABC_transporter-like_ATP-bd"/>
</dbReference>
<dbReference type="PANTHER" id="PTHR43394:SF1">
    <property type="entry name" value="ATP-BINDING CASSETTE SUB-FAMILY B MEMBER 10, MITOCHONDRIAL"/>
    <property type="match status" value="1"/>
</dbReference>
<feature type="region of interest" description="Disordered" evidence="9">
    <location>
        <begin position="1"/>
        <end position="41"/>
    </location>
</feature>
<dbReference type="PATRIC" id="fig|915437.3.peg.249"/>
<evidence type="ECO:0000256" key="5">
    <source>
        <dbReference type="ARBA" id="ARBA00022741"/>
    </source>
</evidence>
<feature type="domain" description="ABC transporter" evidence="11">
    <location>
        <begin position="380"/>
        <end position="614"/>
    </location>
</feature>
<dbReference type="InterPro" id="IPR017871">
    <property type="entry name" value="ABC_transporter-like_CS"/>
</dbReference>
<dbReference type="RefSeq" id="WP_037282620.1">
    <property type="nucleotide sequence ID" value="NZ_KK073875.1"/>
</dbReference>
<dbReference type="PROSITE" id="PS50929">
    <property type="entry name" value="ABC_TM1F"/>
    <property type="match status" value="1"/>
</dbReference>
<feature type="transmembrane region" description="Helical" evidence="10">
    <location>
        <begin position="64"/>
        <end position="88"/>
    </location>
</feature>
<evidence type="ECO:0000256" key="10">
    <source>
        <dbReference type="SAM" id="Phobius"/>
    </source>
</evidence>
<dbReference type="Proteomes" id="UP000053380">
    <property type="component" value="Unassembled WGS sequence"/>
</dbReference>
<dbReference type="HOGENOM" id="CLU_000604_84_4_9"/>
<gene>
    <name evidence="13" type="ORF">SacsacDRAFT_0237</name>
</gene>
<name>A0A011A186_9BACL</name>
<keyword evidence="8 10" id="KW-0472">Membrane</keyword>
<evidence type="ECO:0000256" key="9">
    <source>
        <dbReference type="SAM" id="MobiDB-lite"/>
    </source>
</evidence>
<dbReference type="Pfam" id="PF00664">
    <property type="entry name" value="ABC_membrane"/>
    <property type="match status" value="1"/>
</dbReference>
<dbReference type="FunFam" id="3.40.50.300:FF:000287">
    <property type="entry name" value="Multidrug ABC transporter ATP-binding protein"/>
    <property type="match status" value="1"/>
</dbReference>
<dbReference type="GO" id="GO:0005886">
    <property type="term" value="C:plasma membrane"/>
    <property type="evidence" value="ECO:0007669"/>
    <property type="project" value="UniProtKB-SubCell"/>
</dbReference>
<keyword evidence="5" id="KW-0547">Nucleotide-binding</keyword>
<dbReference type="InterPro" id="IPR039421">
    <property type="entry name" value="Type_1_exporter"/>
</dbReference>
<feature type="domain" description="ABC transmembrane type-1" evidence="12">
    <location>
        <begin position="64"/>
        <end position="346"/>
    </location>
</feature>
<proteinExistence type="predicted"/>
<accession>A0A011A186</accession>
<dbReference type="EMBL" id="JFBU01000001">
    <property type="protein sequence ID" value="EXG83272.1"/>
    <property type="molecule type" value="Genomic_DNA"/>
</dbReference>
<feature type="compositionally biased region" description="Basic and acidic residues" evidence="9">
    <location>
        <begin position="1"/>
        <end position="17"/>
    </location>
</feature>
<evidence type="ECO:0000313" key="14">
    <source>
        <dbReference type="Proteomes" id="UP000053380"/>
    </source>
</evidence>
<reference evidence="13 14" key="1">
    <citation type="submission" date="2013-07" db="EMBL/GenBank/DDBJ databases">
        <authorList>
            <consortium name="DOE Joint Genome Institute"/>
            <person name="Anderson I."/>
            <person name="Huntemann M."/>
            <person name="Han J."/>
            <person name="Chen A."/>
            <person name="Kyrpides N."/>
            <person name="Mavromatis K."/>
            <person name="Markowitz V."/>
            <person name="Palaniappan K."/>
            <person name="Ivanova N."/>
            <person name="Schaumberg A."/>
            <person name="Pati A."/>
            <person name="Liolios K."/>
            <person name="Nordberg H.P."/>
            <person name="Cantor M.N."/>
            <person name="Hua S.X."/>
            <person name="Woyke T."/>
        </authorList>
    </citation>
    <scope>NUCLEOTIDE SEQUENCE [LARGE SCALE GENOMIC DNA]</scope>
    <source>
        <strain evidence="13 14">DSM 19268</strain>
    </source>
</reference>
<feature type="transmembrane region" description="Helical" evidence="10">
    <location>
        <begin position="100"/>
        <end position="124"/>
    </location>
</feature>
<evidence type="ECO:0000313" key="13">
    <source>
        <dbReference type="EMBL" id="EXG83272.1"/>
    </source>
</evidence>
<keyword evidence="14" id="KW-1185">Reference proteome</keyword>
<dbReference type="OrthoDB" id="9770415at2"/>
<comment type="subcellular location">
    <subcellularLocation>
        <location evidence="1">Cell membrane</location>
        <topology evidence="1">Multi-pass membrane protein</topology>
    </subcellularLocation>
</comment>
<evidence type="ECO:0000256" key="7">
    <source>
        <dbReference type="ARBA" id="ARBA00022989"/>
    </source>
</evidence>
<dbReference type="InterPro" id="IPR036640">
    <property type="entry name" value="ABC1_TM_sf"/>
</dbReference>
<dbReference type="InterPro" id="IPR003593">
    <property type="entry name" value="AAA+_ATPase"/>
</dbReference>
<keyword evidence="6" id="KW-0067">ATP-binding</keyword>
<keyword evidence="7 10" id="KW-1133">Transmembrane helix</keyword>